<name>A0ABX1PZQ6_9RHOO</name>
<accession>A0ABX1PZQ6</accession>
<proteinExistence type="predicted"/>
<protein>
    <submittedName>
        <fullName evidence="2">Glutathione S-transferase</fullName>
    </submittedName>
</protein>
<dbReference type="SFLD" id="SFLDG01150">
    <property type="entry name" value="Main.1:_Beta-like"/>
    <property type="match status" value="1"/>
</dbReference>
<evidence type="ECO:0000313" key="2">
    <source>
        <dbReference type="EMBL" id="NMG43730.1"/>
    </source>
</evidence>
<organism evidence="2 3">
    <name type="scientific">Aromatoleum toluvorans</name>
    <dbReference type="NCBI Taxonomy" id="92002"/>
    <lineage>
        <taxon>Bacteria</taxon>
        <taxon>Pseudomonadati</taxon>
        <taxon>Pseudomonadota</taxon>
        <taxon>Betaproteobacteria</taxon>
        <taxon>Rhodocyclales</taxon>
        <taxon>Rhodocyclaceae</taxon>
        <taxon>Aromatoleum</taxon>
    </lineage>
</organism>
<dbReference type="Gene3D" id="1.20.1050.10">
    <property type="match status" value="1"/>
</dbReference>
<feature type="domain" description="GST N-terminal" evidence="1">
    <location>
        <begin position="1"/>
        <end position="79"/>
    </location>
</feature>
<keyword evidence="3" id="KW-1185">Reference proteome</keyword>
<comment type="caution">
    <text evidence="2">The sequence shown here is derived from an EMBL/GenBank/DDBJ whole genome shotgun (WGS) entry which is preliminary data.</text>
</comment>
<evidence type="ECO:0000313" key="3">
    <source>
        <dbReference type="Proteomes" id="UP000623795"/>
    </source>
</evidence>
<gene>
    <name evidence="2" type="ORF">GPA22_08290</name>
</gene>
<dbReference type="Pfam" id="PF13409">
    <property type="entry name" value="GST_N_2"/>
    <property type="match status" value="1"/>
</dbReference>
<dbReference type="SUPFAM" id="SSF47616">
    <property type="entry name" value="GST C-terminal domain-like"/>
    <property type="match status" value="1"/>
</dbReference>
<dbReference type="RefSeq" id="WP_169255625.1">
    <property type="nucleotide sequence ID" value="NZ_WTVN01000009.1"/>
</dbReference>
<dbReference type="Gene3D" id="3.40.30.10">
    <property type="entry name" value="Glutaredoxin"/>
    <property type="match status" value="1"/>
</dbReference>
<dbReference type="InterPro" id="IPR036282">
    <property type="entry name" value="Glutathione-S-Trfase_C_sf"/>
</dbReference>
<dbReference type="InterPro" id="IPR004045">
    <property type="entry name" value="Glutathione_S-Trfase_N"/>
</dbReference>
<dbReference type="EMBL" id="WTVN01000009">
    <property type="protein sequence ID" value="NMG43730.1"/>
    <property type="molecule type" value="Genomic_DNA"/>
</dbReference>
<dbReference type="PANTHER" id="PTHR44051">
    <property type="entry name" value="GLUTATHIONE S-TRANSFERASE-RELATED"/>
    <property type="match status" value="1"/>
</dbReference>
<dbReference type="InterPro" id="IPR040079">
    <property type="entry name" value="Glutathione_S-Trfase"/>
</dbReference>
<dbReference type="Proteomes" id="UP000623795">
    <property type="component" value="Unassembled WGS sequence"/>
</dbReference>
<dbReference type="InterPro" id="IPR036249">
    <property type="entry name" value="Thioredoxin-like_sf"/>
</dbReference>
<dbReference type="PANTHER" id="PTHR44051:SF21">
    <property type="entry name" value="GLUTATHIONE S-TRANSFERASE FAMILY PROTEIN"/>
    <property type="match status" value="1"/>
</dbReference>
<dbReference type="SFLD" id="SFLDG00358">
    <property type="entry name" value="Main_(cytGST)"/>
    <property type="match status" value="1"/>
</dbReference>
<reference evidence="2 3" key="1">
    <citation type="submission" date="2019-12" db="EMBL/GenBank/DDBJ databases">
        <title>Comparative genomics gives insights into the taxonomy of the Azoarcus-Aromatoleum group and reveals separate origins of nif in the plant-associated Azoarcus and non-plant-associated Aromatoleum sub-groups.</title>
        <authorList>
            <person name="Lafos M."/>
            <person name="Maluk M."/>
            <person name="Batista M."/>
            <person name="Junghare M."/>
            <person name="Carmona M."/>
            <person name="Faoro H."/>
            <person name="Cruz L.M."/>
            <person name="Battistoni F."/>
            <person name="De Souza E."/>
            <person name="Pedrosa F."/>
            <person name="Chen W.-M."/>
            <person name="Poole P.S."/>
            <person name="Dixon R.A."/>
            <person name="James E.K."/>
        </authorList>
    </citation>
    <scope>NUCLEOTIDE SEQUENCE [LARGE SCALE GENOMIC DNA]</scope>
    <source>
        <strain evidence="2 3">Td21</strain>
    </source>
</reference>
<dbReference type="PROSITE" id="PS50404">
    <property type="entry name" value="GST_NTER"/>
    <property type="match status" value="1"/>
</dbReference>
<dbReference type="SUPFAM" id="SSF52833">
    <property type="entry name" value="Thioredoxin-like"/>
    <property type="match status" value="1"/>
</dbReference>
<sequence>MITLYHCINARSFRPLWMLEELGLPYELKVLPFPPRLDAPQYLEVNPLGTIPAFYDGATRMTESAAICHYLAARHSPGALNVETDEPDFGAYLNFLHFGEATLTFPQTLVLRYSRFEPEERRQPQVAEDYARWFLSRLRTLEPLLEKQEFICAGRFTAADVSVGYALMLADDIGLKERFKPAVLAYWQRLQEREGYRRALAAQQRAAVEQGVLPHSVAFATGPF</sequence>
<dbReference type="CDD" id="cd03046">
    <property type="entry name" value="GST_N_GTT1_like"/>
    <property type="match status" value="1"/>
</dbReference>
<evidence type="ECO:0000259" key="1">
    <source>
        <dbReference type="PROSITE" id="PS50404"/>
    </source>
</evidence>
<dbReference type="SFLD" id="SFLDS00019">
    <property type="entry name" value="Glutathione_Transferase_(cytos"/>
    <property type="match status" value="1"/>
</dbReference>